<gene>
    <name evidence="8" type="ORF">GLYMA_15G137200</name>
</gene>
<organism evidence="8">
    <name type="scientific">Glycine max</name>
    <name type="common">Soybean</name>
    <name type="synonym">Glycine hispida</name>
    <dbReference type="NCBI Taxonomy" id="3847"/>
    <lineage>
        <taxon>Eukaryota</taxon>
        <taxon>Viridiplantae</taxon>
        <taxon>Streptophyta</taxon>
        <taxon>Embryophyta</taxon>
        <taxon>Tracheophyta</taxon>
        <taxon>Spermatophyta</taxon>
        <taxon>Magnoliopsida</taxon>
        <taxon>eudicotyledons</taxon>
        <taxon>Gunneridae</taxon>
        <taxon>Pentapetalae</taxon>
        <taxon>rosids</taxon>
        <taxon>fabids</taxon>
        <taxon>Fabales</taxon>
        <taxon>Fabaceae</taxon>
        <taxon>Papilionoideae</taxon>
        <taxon>50 kb inversion clade</taxon>
        <taxon>NPAAA clade</taxon>
        <taxon>indigoferoid/millettioid clade</taxon>
        <taxon>Phaseoleae</taxon>
        <taxon>Glycine</taxon>
        <taxon>Glycine subgen. Soja</taxon>
    </lineage>
</organism>
<keyword evidence="6" id="KW-0812">Transmembrane</keyword>
<evidence type="ECO:0000313" key="8">
    <source>
        <dbReference type="EMBL" id="KRH11891.2"/>
    </source>
</evidence>
<name>A0A0R0G8H7_SOYBN</name>
<dbReference type="GO" id="GO:0016020">
    <property type="term" value="C:membrane"/>
    <property type="evidence" value="ECO:0007669"/>
    <property type="project" value="UniProtKB-SubCell"/>
</dbReference>
<dbReference type="Gramene" id="KRH11891">
    <property type="protein sequence ID" value="KRH11891"/>
    <property type="gene ID" value="GLYMA_15G137200"/>
</dbReference>
<accession>A0A0R0G8H7</accession>
<dbReference type="InterPro" id="IPR029044">
    <property type="entry name" value="Nucleotide-diphossugar_trans"/>
</dbReference>
<evidence type="ECO:0000256" key="7">
    <source>
        <dbReference type="RuleBase" id="RU362027"/>
    </source>
</evidence>
<keyword evidence="5" id="KW-0808">Transferase</keyword>
<dbReference type="SUPFAM" id="SSF53448">
    <property type="entry name" value="Nucleotide-diphospho-sugar transferases"/>
    <property type="match status" value="1"/>
</dbReference>
<accession>A0A2K7GVA2</accession>
<evidence type="ECO:0000313" key="9">
    <source>
        <dbReference type="EnsemblPlants" id="KRH11891"/>
    </source>
</evidence>
<dbReference type="EnsemblPlants" id="KRH11891">
    <property type="protein sequence ID" value="KRH11891"/>
    <property type="gene ID" value="GLYMA_15G137200"/>
</dbReference>
<comment type="similarity">
    <text evidence="3 7">Belongs to the glycosyltransferase 8 family.</text>
</comment>
<dbReference type="SMR" id="A0A0R0G8H7"/>
<evidence type="ECO:0000256" key="3">
    <source>
        <dbReference type="ARBA" id="ARBA00006351"/>
    </source>
</evidence>
<sequence>MLEAPAFRNSEDGGSSPSATINVTMTLNTNYLRNTMAAVLSMLQHSTCLENLAFHFLSTHDDALELFSSIKSTFPYLKMKIYRFDSNRVHGKISKSIRQALDQPLNYARIYLADTIPEDVKHVIYLDSDLVVVDDIA</sequence>
<protein>
    <recommendedName>
        <fullName evidence="7">Hexosyltransferase</fullName>
        <ecNumber evidence="7">2.4.1.-</ecNumber>
    </recommendedName>
</protein>
<dbReference type="PANTHER" id="PTHR13778:SF54">
    <property type="entry name" value="GALACTURONOSYLTRANSFERASE-LIKE 4-RELATED"/>
    <property type="match status" value="1"/>
</dbReference>
<dbReference type="EC" id="2.4.1.-" evidence="7"/>
<reference evidence="8" key="3">
    <citation type="submission" date="2018-07" db="EMBL/GenBank/DDBJ databases">
        <title>WGS assembly of Glycine max.</title>
        <authorList>
            <person name="Schmutz J."/>
            <person name="Cannon S."/>
            <person name="Schlueter J."/>
            <person name="Ma J."/>
            <person name="Mitros T."/>
            <person name="Nelson W."/>
            <person name="Hyten D."/>
            <person name="Song Q."/>
            <person name="Thelen J."/>
            <person name="Cheng J."/>
            <person name="Xu D."/>
            <person name="Hellsten U."/>
            <person name="May G."/>
            <person name="Yu Y."/>
            <person name="Sakurai T."/>
            <person name="Umezawa T."/>
            <person name="Bhattacharyya M."/>
            <person name="Sandhu D."/>
            <person name="Valliyodan B."/>
            <person name="Lindquist E."/>
            <person name="Peto M."/>
            <person name="Grant D."/>
            <person name="Shu S."/>
            <person name="Goodstein D."/>
            <person name="Barry K."/>
            <person name="Futrell-Griggs M."/>
            <person name="Abernathy B."/>
            <person name="Du J."/>
            <person name="Tian Z."/>
            <person name="Zhu L."/>
            <person name="Gill N."/>
            <person name="Joshi T."/>
            <person name="Libault M."/>
            <person name="Sethuraman A."/>
            <person name="Zhang X."/>
            <person name="Shinozaki K."/>
            <person name="Nguyen H."/>
            <person name="Wing R."/>
            <person name="Cregan P."/>
            <person name="Specht J."/>
            <person name="Grimwood J."/>
            <person name="Rokhsar D."/>
            <person name="Stacey G."/>
            <person name="Shoemaker R."/>
            <person name="Jackson S."/>
        </authorList>
    </citation>
    <scope>NUCLEOTIDE SEQUENCE</scope>
    <source>
        <tissue evidence="8">Callus</tissue>
    </source>
</reference>
<comment type="subcellular location">
    <subcellularLocation>
        <location evidence="1">Membrane</location>
        <topology evidence="1">Single-pass type II membrane protein</topology>
    </subcellularLocation>
</comment>
<dbReference type="Proteomes" id="UP000008827">
    <property type="component" value="Chromosome 15"/>
</dbReference>
<dbReference type="Pfam" id="PF01501">
    <property type="entry name" value="Glyco_transf_8"/>
    <property type="match status" value="1"/>
</dbReference>
<evidence type="ECO:0000256" key="4">
    <source>
        <dbReference type="ARBA" id="ARBA00022676"/>
    </source>
</evidence>
<evidence type="ECO:0000256" key="2">
    <source>
        <dbReference type="ARBA" id="ARBA00004877"/>
    </source>
</evidence>
<reference evidence="9" key="2">
    <citation type="submission" date="2018-02" db="UniProtKB">
        <authorList>
            <consortium name="EnsemblPlants"/>
        </authorList>
    </citation>
    <scope>IDENTIFICATION</scope>
    <source>
        <strain evidence="9">Williams 82</strain>
    </source>
</reference>
<reference evidence="8 9" key="1">
    <citation type="journal article" date="2010" name="Nature">
        <title>Genome sequence of the palaeopolyploid soybean.</title>
        <authorList>
            <person name="Schmutz J."/>
            <person name="Cannon S.B."/>
            <person name="Schlueter J."/>
            <person name="Ma J."/>
            <person name="Mitros T."/>
            <person name="Nelson W."/>
            <person name="Hyten D.L."/>
            <person name="Song Q."/>
            <person name="Thelen J.J."/>
            <person name="Cheng J."/>
            <person name="Xu D."/>
            <person name="Hellsten U."/>
            <person name="May G.D."/>
            <person name="Yu Y."/>
            <person name="Sakurai T."/>
            <person name="Umezawa T."/>
            <person name="Bhattacharyya M.K."/>
            <person name="Sandhu D."/>
            <person name="Valliyodan B."/>
            <person name="Lindquist E."/>
            <person name="Peto M."/>
            <person name="Grant D."/>
            <person name="Shu S."/>
            <person name="Goodstein D."/>
            <person name="Barry K."/>
            <person name="Futrell-Griggs M."/>
            <person name="Abernathy B."/>
            <person name="Du J."/>
            <person name="Tian Z."/>
            <person name="Zhu L."/>
            <person name="Gill N."/>
            <person name="Joshi T."/>
            <person name="Libault M."/>
            <person name="Sethuraman A."/>
            <person name="Zhang X.-C."/>
            <person name="Shinozaki K."/>
            <person name="Nguyen H.T."/>
            <person name="Wing R.A."/>
            <person name="Cregan P."/>
            <person name="Specht J."/>
            <person name="Grimwood J."/>
            <person name="Rokhsar D."/>
            <person name="Stacey G."/>
            <person name="Shoemaker R.C."/>
            <person name="Jackson S.A."/>
        </authorList>
    </citation>
    <scope>NUCLEOTIDE SEQUENCE</scope>
    <source>
        <strain evidence="9">cv. Williams 82</strain>
        <tissue evidence="8">Callus</tissue>
    </source>
</reference>
<keyword evidence="4" id="KW-0328">Glycosyltransferase</keyword>
<dbReference type="Gene3D" id="3.90.550.10">
    <property type="entry name" value="Spore Coat Polysaccharide Biosynthesis Protein SpsA, Chain A"/>
    <property type="match status" value="1"/>
</dbReference>
<keyword evidence="6" id="KW-0735">Signal-anchor</keyword>
<dbReference type="AlphaFoldDB" id="A0A0R0G8H7"/>
<evidence type="ECO:0000256" key="5">
    <source>
        <dbReference type="ARBA" id="ARBA00022679"/>
    </source>
</evidence>
<proteinExistence type="inferred from homology"/>
<comment type="pathway">
    <text evidence="2">Glycan metabolism; pectin biosynthesis.</text>
</comment>
<dbReference type="InterPro" id="IPR002495">
    <property type="entry name" value="Glyco_trans_8"/>
</dbReference>
<evidence type="ECO:0000256" key="6">
    <source>
        <dbReference type="ARBA" id="ARBA00022968"/>
    </source>
</evidence>
<evidence type="ECO:0000313" key="10">
    <source>
        <dbReference type="Proteomes" id="UP000008827"/>
    </source>
</evidence>
<dbReference type="EMBL" id="CM000848">
    <property type="protein sequence ID" value="KRH11891.2"/>
    <property type="molecule type" value="Genomic_DNA"/>
</dbReference>
<keyword evidence="10" id="KW-1185">Reference proteome</keyword>
<dbReference type="InParanoid" id="A0A0R0G8H7"/>
<dbReference type="OMA" id="DDIGKLX"/>
<evidence type="ECO:0000256" key="1">
    <source>
        <dbReference type="ARBA" id="ARBA00004606"/>
    </source>
</evidence>
<dbReference type="STRING" id="3847.A0A0R0G8H7"/>
<dbReference type="InterPro" id="IPR050748">
    <property type="entry name" value="Glycosyltrans_8_dom-fam"/>
</dbReference>
<dbReference type="PANTHER" id="PTHR13778">
    <property type="entry name" value="GLYCOSYLTRANSFERASE 8 DOMAIN-CONTAINING PROTEIN"/>
    <property type="match status" value="1"/>
</dbReference>
<dbReference type="GO" id="GO:0016757">
    <property type="term" value="F:glycosyltransferase activity"/>
    <property type="evidence" value="ECO:0007669"/>
    <property type="project" value="UniProtKB-KW"/>
</dbReference>